<gene>
    <name evidence="1" type="ORF">A5679_11565</name>
</gene>
<dbReference type="EMBL" id="LZJY01000106">
    <property type="protein sequence ID" value="OBI07073.1"/>
    <property type="molecule type" value="Genomic_DNA"/>
</dbReference>
<dbReference type="Proteomes" id="UP000092207">
    <property type="component" value="Unassembled WGS sequence"/>
</dbReference>
<evidence type="ECO:0000313" key="1">
    <source>
        <dbReference type="EMBL" id="OBI07073.1"/>
    </source>
</evidence>
<proteinExistence type="predicted"/>
<protein>
    <submittedName>
        <fullName evidence="1">Uncharacterized protein</fullName>
    </submittedName>
</protein>
<name>A0A1A2W2K9_MYCSC</name>
<dbReference type="AlphaFoldDB" id="A0A1A2W2K9"/>
<evidence type="ECO:0000313" key="2">
    <source>
        <dbReference type="Proteomes" id="UP000092207"/>
    </source>
</evidence>
<organism evidence="1 2">
    <name type="scientific">Mycobacterium scrofulaceum</name>
    <dbReference type="NCBI Taxonomy" id="1783"/>
    <lineage>
        <taxon>Bacteria</taxon>
        <taxon>Bacillati</taxon>
        <taxon>Actinomycetota</taxon>
        <taxon>Actinomycetes</taxon>
        <taxon>Mycobacteriales</taxon>
        <taxon>Mycobacteriaceae</taxon>
        <taxon>Mycobacterium</taxon>
    </lineage>
</organism>
<sequence>MCWDDAMICYHTTDAADAILRDGFRDATGSYMFANLVLTGVWLGDSPMSINEGAVGDQVLRVEFPDDVDLSDFEVIEEHKPYREWCVPAALINQRAIVTLSNTDL</sequence>
<reference evidence="1 2" key="1">
    <citation type="submission" date="2016-06" db="EMBL/GenBank/DDBJ databases">
        <authorList>
            <person name="Kjaerup R.B."/>
            <person name="Dalgaard T.S."/>
            <person name="Juul-Madsen H.R."/>
        </authorList>
    </citation>
    <scope>NUCLEOTIDE SEQUENCE [LARGE SCALE GENOMIC DNA]</scope>
    <source>
        <strain evidence="1 2">E2838</strain>
    </source>
</reference>
<comment type="caution">
    <text evidence="1">The sequence shown here is derived from an EMBL/GenBank/DDBJ whole genome shotgun (WGS) entry which is preliminary data.</text>
</comment>
<accession>A0A1A2W2K9</accession>